<evidence type="ECO:0000256" key="1">
    <source>
        <dbReference type="SAM" id="MobiDB-lite"/>
    </source>
</evidence>
<feature type="compositionally biased region" description="Polar residues" evidence="1">
    <location>
        <begin position="21"/>
        <end position="31"/>
    </location>
</feature>
<sequence length="88" mass="9791">VTAQPDDQENEDAEGLEDTSDSAAGTETISEAQLDDLAGDDADVDPDALVDEKETDNDLADIRRRIEKLEEEKRFQADLEYLDEDFDA</sequence>
<feature type="compositionally biased region" description="Acidic residues" evidence="1">
    <location>
        <begin position="1"/>
        <end position="20"/>
    </location>
</feature>
<dbReference type="AlphaFoldDB" id="A0A381YQR5"/>
<accession>A0A381YQR5</accession>
<evidence type="ECO:0000313" key="2">
    <source>
        <dbReference type="EMBL" id="SVA78991.1"/>
    </source>
</evidence>
<feature type="compositionally biased region" description="Acidic residues" evidence="1">
    <location>
        <begin position="33"/>
        <end position="55"/>
    </location>
</feature>
<feature type="non-terminal residue" evidence="2">
    <location>
        <position position="1"/>
    </location>
</feature>
<protein>
    <submittedName>
        <fullName evidence="2">Uncharacterized protein</fullName>
    </submittedName>
</protein>
<proteinExistence type="predicted"/>
<gene>
    <name evidence="2" type="ORF">METZ01_LOCUS131845</name>
</gene>
<dbReference type="NCBIfam" id="NF046101">
    <property type="entry name" value="PA3496_fam"/>
    <property type="match status" value="1"/>
</dbReference>
<feature type="region of interest" description="Disordered" evidence="1">
    <location>
        <begin position="1"/>
        <end position="55"/>
    </location>
</feature>
<dbReference type="EMBL" id="UINC01018744">
    <property type="protein sequence ID" value="SVA78991.1"/>
    <property type="molecule type" value="Genomic_DNA"/>
</dbReference>
<reference evidence="2" key="1">
    <citation type="submission" date="2018-05" db="EMBL/GenBank/DDBJ databases">
        <authorList>
            <person name="Lanie J.A."/>
            <person name="Ng W.-L."/>
            <person name="Kazmierczak K.M."/>
            <person name="Andrzejewski T.M."/>
            <person name="Davidsen T.M."/>
            <person name="Wayne K.J."/>
            <person name="Tettelin H."/>
            <person name="Glass J.I."/>
            <person name="Rusch D."/>
            <person name="Podicherti R."/>
            <person name="Tsui H.-C.T."/>
            <person name="Winkler M.E."/>
        </authorList>
    </citation>
    <scope>NUCLEOTIDE SEQUENCE</scope>
</reference>
<organism evidence="2">
    <name type="scientific">marine metagenome</name>
    <dbReference type="NCBI Taxonomy" id="408172"/>
    <lineage>
        <taxon>unclassified sequences</taxon>
        <taxon>metagenomes</taxon>
        <taxon>ecological metagenomes</taxon>
    </lineage>
</organism>
<dbReference type="InterPro" id="IPR058059">
    <property type="entry name" value="PA3496-like"/>
</dbReference>
<name>A0A381YQR5_9ZZZZ</name>